<feature type="chain" id="PRO_5042973730" description="Polygalacturonase" evidence="10">
    <location>
        <begin position="23"/>
        <end position="391"/>
    </location>
</feature>
<dbReference type="InterPro" id="IPR012334">
    <property type="entry name" value="Pectin_lyas_fold"/>
</dbReference>
<reference evidence="11 12" key="1">
    <citation type="submission" date="2024-01" db="EMBL/GenBank/DDBJ databases">
        <title>The genomes of 5 underutilized Papilionoideae crops provide insights into root nodulation and disease resistance.</title>
        <authorList>
            <person name="Yuan L."/>
        </authorList>
    </citation>
    <scope>NUCLEOTIDE SEQUENCE [LARGE SCALE GENOMIC DNA]</scope>
    <source>
        <strain evidence="11">LY-2023</strain>
        <tissue evidence="11">Leaf</tissue>
    </source>
</reference>
<comment type="caution">
    <text evidence="11">The sequence shown here is derived from an EMBL/GenBank/DDBJ whole genome shotgun (WGS) entry which is preliminary data.</text>
</comment>
<protein>
    <recommendedName>
        <fullName evidence="13">Polygalacturonase</fullName>
    </recommendedName>
</protein>
<keyword evidence="7" id="KW-0961">Cell wall biogenesis/degradation</keyword>
<dbReference type="Pfam" id="PF00295">
    <property type="entry name" value="Glyco_hydro_28"/>
    <property type="match status" value="1"/>
</dbReference>
<feature type="signal peptide" evidence="10">
    <location>
        <begin position="1"/>
        <end position="22"/>
    </location>
</feature>
<evidence type="ECO:0000256" key="3">
    <source>
        <dbReference type="ARBA" id="ARBA00022512"/>
    </source>
</evidence>
<dbReference type="GO" id="GO:0005975">
    <property type="term" value="P:carbohydrate metabolic process"/>
    <property type="evidence" value="ECO:0007669"/>
    <property type="project" value="InterPro"/>
</dbReference>
<keyword evidence="3" id="KW-0134">Cell wall</keyword>
<name>A0AAN9JU71_CLITE</name>
<dbReference type="EMBL" id="JAYKXN010000003">
    <property type="protein sequence ID" value="KAK7304111.1"/>
    <property type="molecule type" value="Genomic_DNA"/>
</dbReference>
<proteinExistence type="inferred from homology"/>
<evidence type="ECO:0000256" key="8">
    <source>
        <dbReference type="PROSITE-ProRule" id="PRU10052"/>
    </source>
</evidence>
<organism evidence="11 12">
    <name type="scientific">Clitoria ternatea</name>
    <name type="common">Butterfly pea</name>
    <dbReference type="NCBI Taxonomy" id="43366"/>
    <lineage>
        <taxon>Eukaryota</taxon>
        <taxon>Viridiplantae</taxon>
        <taxon>Streptophyta</taxon>
        <taxon>Embryophyta</taxon>
        <taxon>Tracheophyta</taxon>
        <taxon>Spermatophyta</taxon>
        <taxon>Magnoliopsida</taxon>
        <taxon>eudicotyledons</taxon>
        <taxon>Gunneridae</taxon>
        <taxon>Pentapetalae</taxon>
        <taxon>rosids</taxon>
        <taxon>fabids</taxon>
        <taxon>Fabales</taxon>
        <taxon>Fabaceae</taxon>
        <taxon>Papilionoideae</taxon>
        <taxon>50 kb inversion clade</taxon>
        <taxon>NPAAA clade</taxon>
        <taxon>indigoferoid/millettioid clade</taxon>
        <taxon>Phaseoleae</taxon>
        <taxon>Clitoria</taxon>
    </lineage>
</organism>
<dbReference type="PROSITE" id="PS00502">
    <property type="entry name" value="POLYGALACTURONASE"/>
    <property type="match status" value="1"/>
</dbReference>
<evidence type="ECO:0000256" key="6">
    <source>
        <dbReference type="ARBA" id="ARBA00023295"/>
    </source>
</evidence>
<gene>
    <name evidence="11" type="ORF">RJT34_15165</name>
</gene>
<dbReference type="InterPro" id="IPR011050">
    <property type="entry name" value="Pectin_lyase_fold/virulence"/>
</dbReference>
<dbReference type="Gene3D" id="2.160.20.10">
    <property type="entry name" value="Single-stranded right-handed beta-helix, Pectin lyase-like"/>
    <property type="match status" value="1"/>
</dbReference>
<dbReference type="GO" id="GO:0004650">
    <property type="term" value="F:polygalacturonase activity"/>
    <property type="evidence" value="ECO:0007669"/>
    <property type="project" value="InterPro"/>
</dbReference>
<evidence type="ECO:0000256" key="4">
    <source>
        <dbReference type="ARBA" id="ARBA00022525"/>
    </source>
</evidence>
<evidence type="ECO:0000313" key="12">
    <source>
        <dbReference type="Proteomes" id="UP001359559"/>
    </source>
</evidence>
<dbReference type="InterPro" id="IPR000743">
    <property type="entry name" value="Glyco_hydro_28"/>
</dbReference>
<dbReference type="Proteomes" id="UP001359559">
    <property type="component" value="Unassembled WGS sequence"/>
</dbReference>
<dbReference type="GO" id="GO:0071555">
    <property type="term" value="P:cell wall organization"/>
    <property type="evidence" value="ECO:0007669"/>
    <property type="project" value="UniProtKB-KW"/>
</dbReference>
<dbReference type="FunFam" id="2.160.20.10:FF:000004">
    <property type="entry name" value="Pectin lyase-like superfamily protein"/>
    <property type="match status" value="1"/>
</dbReference>
<evidence type="ECO:0000256" key="10">
    <source>
        <dbReference type="SAM" id="SignalP"/>
    </source>
</evidence>
<sequence>MTLIIAKIIVFLFLANFDTTQGAVLDIKAFGGAPNSNIRQAFTSAWTQACASTTPAKIVIPAGTYQLTGIDVKGPCKAPIEIQVDGTIKSPPNPADIKAVTQWVKFGYLDRLTISGKGVFDGLGATAWKQNDCHKNKNCKMLMMNFGFNFVNNSIVRDITSKDSKNFHVNVLACNNFTFEGFKVIAPDESPNTDGIHIGKSTDVKVLNSNIGTGDDCVSIGDGCKKITIQGVNCGPGHGISVGSLGKYDTEEPVEGLLVKNCTFTKTDNGVRIKTWPNTPGSITVTDMKFEDLTMNNVRNPIIIDQEYCPWNHCSKESPSKIKISKVSIKNVKGTSKSKEGVILICSRGVPCEEVDMTNVDLTFNGAPAIAKCANVKPVIKGKAPACVASA</sequence>
<evidence type="ECO:0000256" key="2">
    <source>
        <dbReference type="ARBA" id="ARBA00008834"/>
    </source>
</evidence>
<evidence type="ECO:0000256" key="9">
    <source>
        <dbReference type="RuleBase" id="RU361169"/>
    </source>
</evidence>
<dbReference type="InterPro" id="IPR006626">
    <property type="entry name" value="PbH1"/>
</dbReference>
<keyword evidence="12" id="KW-1185">Reference proteome</keyword>
<comment type="similarity">
    <text evidence="2 9">Belongs to the glycosyl hydrolase 28 family.</text>
</comment>
<evidence type="ECO:0000256" key="1">
    <source>
        <dbReference type="ARBA" id="ARBA00004191"/>
    </source>
</evidence>
<evidence type="ECO:0000256" key="5">
    <source>
        <dbReference type="ARBA" id="ARBA00022801"/>
    </source>
</evidence>
<dbReference type="PANTHER" id="PTHR31375">
    <property type="match status" value="1"/>
</dbReference>
<accession>A0AAN9JU71</accession>
<keyword evidence="5 9" id="KW-0378">Hydrolase</keyword>
<dbReference type="SMART" id="SM00710">
    <property type="entry name" value="PbH1"/>
    <property type="match status" value="5"/>
</dbReference>
<evidence type="ECO:0000256" key="7">
    <source>
        <dbReference type="ARBA" id="ARBA00023316"/>
    </source>
</evidence>
<dbReference type="AlphaFoldDB" id="A0AAN9JU71"/>
<feature type="active site" evidence="8">
    <location>
        <position position="238"/>
    </location>
</feature>
<comment type="subcellular location">
    <subcellularLocation>
        <location evidence="1">Secreted</location>
        <location evidence="1">Cell wall</location>
    </subcellularLocation>
</comment>
<keyword evidence="10" id="KW-0732">Signal</keyword>
<keyword evidence="4" id="KW-0964">Secreted</keyword>
<dbReference type="SUPFAM" id="SSF51126">
    <property type="entry name" value="Pectin lyase-like"/>
    <property type="match status" value="1"/>
</dbReference>
<keyword evidence="6 9" id="KW-0326">Glycosidase</keyword>
<evidence type="ECO:0008006" key="13">
    <source>
        <dbReference type="Google" id="ProtNLM"/>
    </source>
</evidence>
<evidence type="ECO:0000313" key="11">
    <source>
        <dbReference type="EMBL" id="KAK7304111.1"/>
    </source>
</evidence>